<dbReference type="SUPFAM" id="SSF53383">
    <property type="entry name" value="PLP-dependent transferases"/>
    <property type="match status" value="1"/>
</dbReference>
<protein>
    <recommendedName>
        <fullName evidence="1">Aminotransferase class V domain-containing protein</fullName>
    </recommendedName>
</protein>
<dbReference type="InterPro" id="IPR015421">
    <property type="entry name" value="PyrdxlP-dep_Trfase_major"/>
</dbReference>
<dbReference type="EMBL" id="JH930474">
    <property type="protein sequence ID" value="EKM53823.1"/>
    <property type="molecule type" value="Genomic_DNA"/>
</dbReference>
<dbReference type="PANTHER" id="PTHR43586:SF21">
    <property type="entry name" value="PYRIDOXAL PHOSPHATE (PLP)-DEPENDENT ASPARTATE AMINOTRANSFERASE SUPERFAMILY"/>
    <property type="match status" value="1"/>
</dbReference>
<name>K5VQV6_PHACS</name>
<dbReference type="InterPro" id="IPR000192">
    <property type="entry name" value="Aminotrans_V_dom"/>
</dbReference>
<keyword evidence="3" id="KW-1185">Reference proteome</keyword>
<dbReference type="Pfam" id="PF00266">
    <property type="entry name" value="Aminotran_5"/>
    <property type="match status" value="1"/>
</dbReference>
<gene>
    <name evidence="2" type="ORF">PHACADRAFT_260365</name>
</gene>
<dbReference type="KEGG" id="pco:PHACADRAFT_260365"/>
<evidence type="ECO:0000259" key="1">
    <source>
        <dbReference type="Pfam" id="PF00266"/>
    </source>
</evidence>
<dbReference type="OrthoDB" id="420046at2759"/>
<dbReference type="InterPro" id="IPR015424">
    <property type="entry name" value="PyrdxlP-dep_Trfase"/>
</dbReference>
<dbReference type="GeneID" id="18917713"/>
<dbReference type="HOGENOM" id="CLU_1845805_0_0_1"/>
<feature type="domain" description="Aminotransferase class V" evidence="1">
    <location>
        <begin position="20"/>
        <end position="121"/>
    </location>
</feature>
<dbReference type="RefSeq" id="XP_007398500.1">
    <property type="nucleotide sequence ID" value="XM_007398438.1"/>
</dbReference>
<evidence type="ECO:0000313" key="3">
    <source>
        <dbReference type="Proteomes" id="UP000008370"/>
    </source>
</evidence>
<dbReference type="PANTHER" id="PTHR43586">
    <property type="entry name" value="CYSTEINE DESULFURASE"/>
    <property type="match status" value="1"/>
</dbReference>
<evidence type="ECO:0000313" key="2">
    <source>
        <dbReference type="EMBL" id="EKM53823.1"/>
    </source>
</evidence>
<dbReference type="Gene3D" id="3.40.640.10">
    <property type="entry name" value="Type I PLP-dependent aspartate aminotransferase-like (Major domain)"/>
    <property type="match status" value="1"/>
</dbReference>
<sequence length="139" mass="14887">MTLDIAQVHDSFPALKSGYIFADNAGGSQCLADVVARISDYLLNTNVQLGADYSVSVKSTQRVADGVEAVRELFNAESAEEVAMGSSSTMLAENLARAIEGDFLDGDEIIITGEHEGMHCWFTCVHTLHHGQSLPATIV</sequence>
<dbReference type="AlphaFoldDB" id="K5VQV6"/>
<dbReference type="InParanoid" id="K5VQV6"/>
<proteinExistence type="predicted"/>
<reference evidence="2 3" key="1">
    <citation type="journal article" date="2012" name="BMC Genomics">
        <title>Comparative genomics of the white-rot fungi, Phanerochaete carnosa and P. chrysosporium, to elucidate the genetic basis of the distinct wood types they colonize.</title>
        <authorList>
            <person name="Suzuki H."/>
            <person name="MacDonald J."/>
            <person name="Syed K."/>
            <person name="Salamov A."/>
            <person name="Hori C."/>
            <person name="Aerts A."/>
            <person name="Henrissat B."/>
            <person name="Wiebenga A."/>
            <person name="vanKuyk P.A."/>
            <person name="Barry K."/>
            <person name="Lindquist E."/>
            <person name="LaButti K."/>
            <person name="Lapidus A."/>
            <person name="Lucas S."/>
            <person name="Coutinho P."/>
            <person name="Gong Y."/>
            <person name="Samejima M."/>
            <person name="Mahadevan R."/>
            <person name="Abou-Zaid M."/>
            <person name="de Vries R.P."/>
            <person name="Igarashi K."/>
            <person name="Yadav J.S."/>
            <person name="Grigoriev I.V."/>
            <person name="Master E.R."/>
        </authorList>
    </citation>
    <scope>NUCLEOTIDE SEQUENCE [LARGE SCALE GENOMIC DNA]</scope>
    <source>
        <strain evidence="2 3">HHB-10118-sp</strain>
    </source>
</reference>
<dbReference type="Proteomes" id="UP000008370">
    <property type="component" value="Unassembled WGS sequence"/>
</dbReference>
<accession>K5VQV6</accession>
<organism evidence="2 3">
    <name type="scientific">Phanerochaete carnosa (strain HHB-10118-sp)</name>
    <name type="common">White-rot fungus</name>
    <name type="synonym">Peniophora carnosa</name>
    <dbReference type="NCBI Taxonomy" id="650164"/>
    <lineage>
        <taxon>Eukaryota</taxon>
        <taxon>Fungi</taxon>
        <taxon>Dikarya</taxon>
        <taxon>Basidiomycota</taxon>
        <taxon>Agaricomycotina</taxon>
        <taxon>Agaricomycetes</taxon>
        <taxon>Polyporales</taxon>
        <taxon>Phanerochaetaceae</taxon>
        <taxon>Phanerochaete</taxon>
    </lineage>
</organism>